<comment type="catalytic activity">
    <reaction evidence="4">
        <text>Hydrolysis of terminal non-reducing beta-D-fructofuranoside residues in beta-D-fructofuranosides.</text>
        <dbReference type="EC" id="3.2.1.26"/>
    </reaction>
</comment>
<comment type="subcellular location">
    <subcellularLocation>
        <location evidence="5">Cytoplasm</location>
    </subcellularLocation>
</comment>
<keyword evidence="5" id="KW-0963">Cytoplasm</keyword>
<evidence type="ECO:0000256" key="2">
    <source>
        <dbReference type="ARBA" id="ARBA00022801"/>
    </source>
</evidence>
<dbReference type="Pfam" id="PF08244">
    <property type="entry name" value="Glyco_hydro_32C"/>
    <property type="match status" value="1"/>
</dbReference>
<keyword evidence="3 4" id="KW-0326">Glycosidase</keyword>
<sequence length="489" mass="55751">MNKWLANTQLVLAKQQVIDNDPFRPSYHIAPKLGLLNDPNGLIQFNGQYHVFYQWNPFACDHSQKCWGHYISDDLVHWREVAPAITPDASYDANGCYSGSAFVHHDELYLFYTGNLKYGVDQQQRASRQCLAKSKNGIDFEKIGIVIDGEPEGYTAHFRDPKIWREGEQWLAVIGAQTEKLHGQVLLYRSENLTEWHCLGPITGSGIYPFDDFGYMWECPDLFRLGEQWVMLASPQGIEPQGMKYQNIYQSGYLLGQLSLAPAQFDTQHFEELDRGFEFYAPQSFLDNQGRRIMLAWMGLPEENVQPTVEYGWLHQMTLPRELSIRDGKLYQTPVAELVALRQSHIHYQSVDFSGILMLEGVKGRCYELRAEFSDLTSPLSLKLRSNGADQYTLLHFDPENLVITLDRDHAGAGLGGIRQCKLAQSNSLELVIFADNSSLEIFINQGEAVFSARIFPEMTSTEICFESTTPCHINTVDYFELKTDGVIR</sequence>
<dbReference type="PANTHER" id="PTHR43101:SF1">
    <property type="entry name" value="BETA-FRUCTOSIDASE"/>
    <property type="match status" value="1"/>
</dbReference>
<comment type="similarity">
    <text evidence="1 4">Belongs to the glycosyl hydrolase 32 family.</text>
</comment>
<dbReference type="NCBIfam" id="TIGR01322">
    <property type="entry name" value="scrB_fam"/>
    <property type="match status" value="1"/>
</dbReference>
<dbReference type="SUPFAM" id="SSF75005">
    <property type="entry name" value="Arabinanase/levansucrase/invertase"/>
    <property type="match status" value="1"/>
</dbReference>
<proteinExistence type="inferred from homology"/>
<dbReference type="InterPro" id="IPR018053">
    <property type="entry name" value="Glyco_hydro_32_AS"/>
</dbReference>
<evidence type="ECO:0000313" key="8">
    <source>
        <dbReference type="EMBL" id="KPD03190.1"/>
    </source>
</evidence>
<comment type="function">
    <text evidence="5">Enables the bacterium to metabolize sucrose as a sole carbon source.</text>
</comment>
<dbReference type="SMART" id="SM00640">
    <property type="entry name" value="Glyco_32"/>
    <property type="match status" value="1"/>
</dbReference>
<evidence type="ECO:0000256" key="5">
    <source>
        <dbReference type="RuleBase" id="RU365015"/>
    </source>
</evidence>
<feature type="domain" description="Glycosyl hydrolase family 32 N-terminal" evidence="6">
    <location>
        <begin position="28"/>
        <end position="334"/>
    </location>
</feature>
<evidence type="ECO:0000313" key="9">
    <source>
        <dbReference type="Proteomes" id="UP000053226"/>
    </source>
</evidence>
<dbReference type="SUPFAM" id="SSF49899">
    <property type="entry name" value="Concanavalin A-like lectins/glucanases"/>
    <property type="match status" value="1"/>
</dbReference>
<dbReference type="AlphaFoldDB" id="A0A0N0IAS5"/>
<feature type="domain" description="Glycosyl hydrolase family 32 C-terminal" evidence="7">
    <location>
        <begin position="337"/>
        <end position="469"/>
    </location>
</feature>
<dbReference type="PANTHER" id="PTHR43101">
    <property type="entry name" value="BETA-FRUCTOSIDASE"/>
    <property type="match status" value="1"/>
</dbReference>
<dbReference type="GO" id="GO:0005737">
    <property type="term" value="C:cytoplasm"/>
    <property type="evidence" value="ECO:0007669"/>
    <property type="project" value="UniProtKB-SubCell"/>
</dbReference>
<accession>A0A0N0IAS5</accession>
<dbReference type="Gene3D" id="2.60.120.560">
    <property type="entry name" value="Exo-inulinase, domain 1"/>
    <property type="match status" value="1"/>
</dbReference>
<dbReference type="GO" id="GO:0004564">
    <property type="term" value="F:beta-fructofuranosidase activity"/>
    <property type="evidence" value="ECO:0007669"/>
    <property type="project" value="UniProtKB-EC"/>
</dbReference>
<dbReference type="InterPro" id="IPR023296">
    <property type="entry name" value="Glyco_hydro_beta-prop_sf"/>
</dbReference>
<dbReference type="EMBL" id="LGAA01000014">
    <property type="protein sequence ID" value="KPD03190.1"/>
    <property type="molecule type" value="Genomic_DNA"/>
</dbReference>
<dbReference type="GO" id="GO:0005985">
    <property type="term" value="P:sucrose metabolic process"/>
    <property type="evidence" value="ECO:0007669"/>
    <property type="project" value="UniProtKB-UniPathway"/>
</dbReference>
<dbReference type="InterPro" id="IPR013148">
    <property type="entry name" value="Glyco_hydro_32_N"/>
</dbReference>
<name>A0A0N0IAS5_9GAMM</name>
<keyword evidence="9" id="KW-1185">Reference proteome</keyword>
<dbReference type="InterPro" id="IPR006232">
    <property type="entry name" value="Suc6P_hydrolase"/>
</dbReference>
<evidence type="ECO:0000259" key="7">
    <source>
        <dbReference type="Pfam" id="PF08244"/>
    </source>
</evidence>
<dbReference type="InterPro" id="IPR013320">
    <property type="entry name" value="ConA-like_dom_sf"/>
</dbReference>
<evidence type="ECO:0000256" key="1">
    <source>
        <dbReference type="ARBA" id="ARBA00009902"/>
    </source>
</evidence>
<comment type="caution">
    <text evidence="8">The sequence shown here is derived from an EMBL/GenBank/DDBJ whole genome shotgun (WGS) entry which is preliminary data.</text>
</comment>
<organism evidence="8 9">
    <name type="scientific">Moellerella wisconsensis ATCC 35017</name>
    <dbReference type="NCBI Taxonomy" id="1354267"/>
    <lineage>
        <taxon>Bacteria</taxon>
        <taxon>Pseudomonadati</taxon>
        <taxon>Pseudomonadota</taxon>
        <taxon>Gammaproteobacteria</taxon>
        <taxon>Enterobacterales</taxon>
        <taxon>Morganellaceae</taxon>
        <taxon>Moellerella</taxon>
    </lineage>
</organism>
<dbReference type="Gene3D" id="2.115.10.20">
    <property type="entry name" value="Glycosyl hydrolase domain, family 43"/>
    <property type="match status" value="1"/>
</dbReference>
<dbReference type="CDD" id="cd18623">
    <property type="entry name" value="GH32_ScrB-like"/>
    <property type="match status" value="1"/>
</dbReference>
<dbReference type="PROSITE" id="PS00609">
    <property type="entry name" value="GLYCOSYL_HYDROL_F32"/>
    <property type="match status" value="1"/>
</dbReference>
<dbReference type="InterPro" id="IPR001362">
    <property type="entry name" value="Glyco_hydro_32"/>
</dbReference>
<evidence type="ECO:0000256" key="3">
    <source>
        <dbReference type="ARBA" id="ARBA00023295"/>
    </source>
</evidence>
<gene>
    <name evidence="8" type="ORF">M992_1322</name>
</gene>
<protein>
    <recommendedName>
        <fullName evidence="4">Sucrose-6-phosphate hydrolase</fullName>
        <ecNumber evidence="4">3.2.1.26</ecNumber>
    </recommendedName>
    <alternativeName>
        <fullName evidence="5">Invertase</fullName>
    </alternativeName>
</protein>
<dbReference type="InterPro" id="IPR051214">
    <property type="entry name" value="GH32_Enzymes"/>
</dbReference>
<dbReference type="Pfam" id="PF00251">
    <property type="entry name" value="Glyco_hydro_32N"/>
    <property type="match status" value="1"/>
</dbReference>
<keyword evidence="5" id="KW-0119">Carbohydrate metabolism</keyword>
<reference evidence="8 9" key="1">
    <citation type="submission" date="2015-07" db="EMBL/GenBank/DDBJ databases">
        <title>ATOL: Assembling a taxonomically balanced genome-scale reconstruction of the evolutionary history of the Enterobacteriaceae.</title>
        <authorList>
            <person name="Plunkett G.III."/>
            <person name="Neeno-Eckwall E.C."/>
            <person name="Glasner J.D."/>
            <person name="Perna N.T."/>
        </authorList>
    </citation>
    <scope>NUCLEOTIDE SEQUENCE [LARGE SCALE GENOMIC DNA]</scope>
    <source>
        <strain evidence="8 9">ATCC 35017</strain>
    </source>
</reference>
<evidence type="ECO:0000256" key="4">
    <source>
        <dbReference type="RuleBase" id="RU362110"/>
    </source>
</evidence>
<dbReference type="EC" id="3.2.1.26" evidence="4"/>
<dbReference type="UniPathway" id="UPA00238"/>
<keyword evidence="2 4" id="KW-0378">Hydrolase</keyword>
<evidence type="ECO:0000259" key="6">
    <source>
        <dbReference type="Pfam" id="PF00251"/>
    </source>
</evidence>
<dbReference type="Proteomes" id="UP000053226">
    <property type="component" value="Unassembled WGS sequence"/>
</dbReference>
<dbReference type="InterPro" id="IPR013189">
    <property type="entry name" value="Glyco_hydro_32_C"/>
</dbReference>
<dbReference type="RefSeq" id="WP_053907833.1">
    <property type="nucleotide sequence ID" value="NZ_CAWMUS010000014.1"/>
</dbReference>
<comment type="pathway">
    <text evidence="5">Glycan biosynthesis; sucrose metabolism.</text>
</comment>